<dbReference type="PROSITE" id="PS50164">
    <property type="entry name" value="GIY_YIG"/>
    <property type="match status" value="1"/>
</dbReference>
<dbReference type="OrthoDB" id="287318at2"/>
<sequence>MLKCSDDTLYTGITTDLQRRVEEHNNSPKGAKYTRIRRPVELIYCESHKDKSGATIREIEIKKLSRTKKLELIK</sequence>
<comment type="similarity">
    <text evidence="1">Belongs to the UPF0213 family.</text>
</comment>
<dbReference type="CDD" id="cd10456">
    <property type="entry name" value="GIY-YIG_UPF0213"/>
    <property type="match status" value="1"/>
</dbReference>
<dbReference type="AlphaFoldDB" id="A0A4U2ZB91"/>
<organism evidence="3 4">
    <name type="scientific">Sulfurimonas crateris</name>
    <dbReference type="NCBI Taxonomy" id="2574727"/>
    <lineage>
        <taxon>Bacteria</taxon>
        <taxon>Pseudomonadati</taxon>
        <taxon>Campylobacterota</taxon>
        <taxon>Epsilonproteobacteria</taxon>
        <taxon>Campylobacterales</taxon>
        <taxon>Sulfurimonadaceae</taxon>
        <taxon>Sulfurimonas</taxon>
    </lineage>
</organism>
<accession>A0A4U2ZB91</accession>
<comment type="caution">
    <text evidence="3">The sequence shown here is derived from an EMBL/GenBank/DDBJ whole genome shotgun (WGS) entry which is preliminary data.</text>
</comment>
<dbReference type="InterPro" id="IPR000305">
    <property type="entry name" value="GIY-YIG_endonuc"/>
</dbReference>
<dbReference type="SUPFAM" id="SSF82771">
    <property type="entry name" value="GIY-YIG endonuclease"/>
    <property type="match status" value="1"/>
</dbReference>
<protein>
    <submittedName>
        <fullName evidence="3">GIY-YIG nuclease family protein</fullName>
    </submittedName>
</protein>
<evidence type="ECO:0000313" key="4">
    <source>
        <dbReference type="Proteomes" id="UP000309561"/>
    </source>
</evidence>
<keyword evidence="4" id="KW-1185">Reference proteome</keyword>
<dbReference type="InterPro" id="IPR050190">
    <property type="entry name" value="UPF0213_domain"/>
</dbReference>
<dbReference type="Proteomes" id="UP000309561">
    <property type="component" value="Unassembled WGS sequence"/>
</dbReference>
<dbReference type="PANTHER" id="PTHR34477">
    <property type="entry name" value="UPF0213 PROTEIN YHBQ"/>
    <property type="match status" value="1"/>
</dbReference>
<dbReference type="Pfam" id="PF01541">
    <property type="entry name" value="GIY-YIG"/>
    <property type="match status" value="1"/>
</dbReference>
<name>A0A4U2ZB91_9BACT</name>
<feature type="domain" description="GIY-YIG" evidence="2">
    <location>
        <begin position="1"/>
        <end position="71"/>
    </location>
</feature>
<proteinExistence type="inferred from homology"/>
<dbReference type="EMBL" id="SZPX01000001">
    <property type="protein sequence ID" value="TKI71315.1"/>
    <property type="molecule type" value="Genomic_DNA"/>
</dbReference>
<evidence type="ECO:0000256" key="1">
    <source>
        <dbReference type="ARBA" id="ARBA00007435"/>
    </source>
</evidence>
<gene>
    <name evidence="3" type="ORF">FCU45_02570</name>
</gene>
<dbReference type="PANTHER" id="PTHR34477:SF1">
    <property type="entry name" value="UPF0213 PROTEIN YHBQ"/>
    <property type="match status" value="1"/>
</dbReference>
<dbReference type="InterPro" id="IPR035901">
    <property type="entry name" value="GIY-YIG_endonuc_sf"/>
</dbReference>
<evidence type="ECO:0000313" key="3">
    <source>
        <dbReference type="EMBL" id="TKI71315.1"/>
    </source>
</evidence>
<dbReference type="Gene3D" id="3.40.1440.10">
    <property type="entry name" value="GIY-YIG endonuclease"/>
    <property type="match status" value="1"/>
</dbReference>
<reference evidence="3 4" key="1">
    <citation type="submission" date="2019-04" db="EMBL/GenBank/DDBJ databases">
        <title>Sulfurimonas crateris sp. nov. a facultative anaerobic sulfur-oxidizing chemolithautotrophic bacterium isolated from a terrestrial mud vulcano.</title>
        <authorList>
            <person name="Ratnikova N.M."/>
            <person name="Slobodkin A.I."/>
            <person name="Merkel A.Y."/>
            <person name="Novikov A."/>
            <person name="Bonch-Osmolovskaya E.A."/>
            <person name="Slobodkina G.B."/>
        </authorList>
    </citation>
    <scope>NUCLEOTIDE SEQUENCE [LARGE SCALE GENOMIC DNA]</scope>
    <source>
        <strain evidence="3 4">SN118</strain>
    </source>
</reference>
<evidence type="ECO:0000259" key="2">
    <source>
        <dbReference type="PROSITE" id="PS50164"/>
    </source>
</evidence>